<dbReference type="OMA" id="RPFIAYC"/>
<evidence type="ECO:0000256" key="2">
    <source>
        <dbReference type="ARBA" id="ARBA00022737"/>
    </source>
</evidence>
<dbReference type="EMBL" id="BJHX01000001">
    <property type="protein sequence ID" value="GDY61031.1"/>
    <property type="molecule type" value="Genomic_DNA"/>
</dbReference>
<evidence type="ECO:0000256" key="1">
    <source>
        <dbReference type="ARBA" id="ARBA00022679"/>
    </source>
</evidence>
<gene>
    <name evidence="4" type="ORF">SAV14893_004240</name>
</gene>
<dbReference type="InterPro" id="IPR036873">
    <property type="entry name" value="Rhodanese-like_dom_sf"/>
</dbReference>
<dbReference type="Pfam" id="PF00581">
    <property type="entry name" value="Rhodanese"/>
    <property type="match status" value="2"/>
</dbReference>
<dbReference type="Gene3D" id="3.40.250.10">
    <property type="entry name" value="Rhodanese-like domain"/>
    <property type="match status" value="2"/>
</dbReference>
<evidence type="ECO:0000259" key="3">
    <source>
        <dbReference type="PROSITE" id="PS50206"/>
    </source>
</evidence>
<comment type="caution">
    <text evidence="4">The sequence shown here is derived from an EMBL/GenBank/DDBJ whole genome shotgun (WGS) entry which is preliminary data.</text>
</comment>
<dbReference type="AlphaFoldDB" id="A0A4D4LHD6"/>
<evidence type="ECO:0000313" key="4">
    <source>
        <dbReference type="EMBL" id="GDY61031.1"/>
    </source>
</evidence>
<dbReference type="Proteomes" id="UP000302139">
    <property type="component" value="Unassembled WGS sequence"/>
</dbReference>
<protein>
    <submittedName>
        <fullName evidence="4">Sulfurtransferase</fullName>
    </submittedName>
</protein>
<sequence>MWDTLAQWARYRSSGAASIRRRVSIPAMTDALLSGPLVDDAWLAAHLDDPRLVVLDATALLPSPRHDGDHRSGSGHAQWAERHIPGSRHADLTGDLSDHEAPYHFAVPSPRALADALQRLGVRDGSEVVAYDSGGGIWAARLWWMLRSISVPAAVLDGGWAVWEEGGHPVAHGDETGAVRVSRPLTPVPRPDVWTGIDEVAAISRGERPGTLVCALPPGGFDGSAATRYSRRGHIPGSLSLPGRGLLDATGRLLPRSELARRTGAVLQDAESPVVLYCGGGISAAGTALALTLLGREDISLYDGSLEEWSGDLSRPIRLGHQLGDQRLGDQR</sequence>
<dbReference type="PANTHER" id="PTHR11364:SF27">
    <property type="entry name" value="SULFURTRANSFERASE"/>
    <property type="match status" value="1"/>
</dbReference>
<dbReference type="PANTHER" id="PTHR11364">
    <property type="entry name" value="THIOSULFATE SULFERTANSFERASE"/>
    <property type="match status" value="1"/>
</dbReference>
<dbReference type="SMART" id="SM00450">
    <property type="entry name" value="RHOD"/>
    <property type="match status" value="2"/>
</dbReference>
<feature type="domain" description="Rhodanese" evidence="3">
    <location>
        <begin position="231"/>
        <end position="318"/>
    </location>
</feature>
<dbReference type="GO" id="GO:0004792">
    <property type="term" value="F:thiosulfate-cyanide sulfurtransferase activity"/>
    <property type="evidence" value="ECO:0007669"/>
    <property type="project" value="TreeGrafter"/>
</dbReference>
<name>A0A4D4LHD6_STRAX</name>
<evidence type="ECO:0000313" key="5">
    <source>
        <dbReference type="Proteomes" id="UP000302139"/>
    </source>
</evidence>
<feature type="domain" description="Rhodanese" evidence="3">
    <location>
        <begin position="69"/>
        <end position="172"/>
    </location>
</feature>
<dbReference type="PROSITE" id="PS50206">
    <property type="entry name" value="RHODANESE_3"/>
    <property type="match status" value="2"/>
</dbReference>
<keyword evidence="2" id="KW-0677">Repeat</keyword>
<dbReference type="InterPro" id="IPR045078">
    <property type="entry name" value="TST/MPST-like"/>
</dbReference>
<dbReference type="InterPro" id="IPR001763">
    <property type="entry name" value="Rhodanese-like_dom"/>
</dbReference>
<proteinExistence type="predicted"/>
<reference evidence="4 5" key="1">
    <citation type="submission" date="2019-04" db="EMBL/GenBank/DDBJ databases">
        <title>Draft genome sequences of Streptomyces avermitilis NBRC 14893.</title>
        <authorList>
            <person name="Komaki H."/>
            <person name="Tamura T."/>
            <person name="Hosoyama A."/>
        </authorList>
    </citation>
    <scope>NUCLEOTIDE SEQUENCE [LARGE SCALE GENOMIC DNA]</scope>
    <source>
        <strain evidence="4 5">NBRC 14893</strain>
    </source>
</reference>
<organism evidence="4 5">
    <name type="scientific">Streptomyces avermitilis</name>
    <dbReference type="NCBI Taxonomy" id="33903"/>
    <lineage>
        <taxon>Bacteria</taxon>
        <taxon>Bacillati</taxon>
        <taxon>Actinomycetota</taxon>
        <taxon>Actinomycetes</taxon>
        <taxon>Kitasatosporales</taxon>
        <taxon>Streptomycetaceae</taxon>
        <taxon>Streptomyces</taxon>
    </lineage>
</organism>
<dbReference type="SUPFAM" id="SSF52821">
    <property type="entry name" value="Rhodanese/Cell cycle control phosphatase"/>
    <property type="match status" value="2"/>
</dbReference>
<accession>A0A4D4LHD6</accession>
<keyword evidence="1 4" id="KW-0808">Transferase</keyword>
<dbReference type="CDD" id="cd01448">
    <property type="entry name" value="TST_Repeat_1"/>
    <property type="match status" value="1"/>
</dbReference>